<dbReference type="Proteomes" id="UP000719766">
    <property type="component" value="Unassembled WGS sequence"/>
</dbReference>
<evidence type="ECO:0000313" key="5">
    <source>
        <dbReference type="EMBL" id="KAG1804840.1"/>
    </source>
</evidence>
<dbReference type="InterPro" id="IPR015943">
    <property type="entry name" value="WD40/YVTN_repeat-like_dom_sf"/>
</dbReference>
<sequence length="406" mass="43809">MALPAPSPIHLLRSHSSAVSTLSISTDNERIYSGDTVGQVIVTSTRSLRPLASWKAHTDSLLGIEEWGSQIITHGRDNKLHVWARPEESASIRQGPATLSDLSTPTICYTMDINALNYCRFSLLTIAGASAQEGLLAVPNLVESALADIWSLPSCQRLHAAIGDPLDTSATAFSDGRSGSKSGIIMSMHLFYSALSAPSSSTSARELHLLCAYEDGSVVLRKRTAHETKQTVEGRGWEVVWKSKLHVESVMAMAVSSDCILALTVSADHLVGRYDLLVRTQEASESTPAGTAFKTKHPGNGAVAIRSDGRVCAIGGWDGKVRLYSTKTLKLLGTLVHHKQGCQTVTFASHIDRVPLCGDLKEDDSSSDEDEITVEEKHARGRWLIAGSTDAKVSIWALMDFEKTST</sequence>
<dbReference type="SMART" id="SM00320">
    <property type="entry name" value="WD40"/>
    <property type="match status" value="5"/>
</dbReference>
<dbReference type="AlphaFoldDB" id="A0A9P7J6C8"/>
<reference evidence="5" key="1">
    <citation type="journal article" date="2020" name="New Phytol.">
        <title>Comparative genomics reveals dynamic genome evolution in host specialist ectomycorrhizal fungi.</title>
        <authorList>
            <person name="Lofgren L.A."/>
            <person name="Nguyen N.H."/>
            <person name="Vilgalys R."/>
            <person name="Ruytinx J."/>
            <person name="Liao H.L."/>
            <person name="Branco S."/>
            <person name="Kuo A."/>
            <person name="LaButti K."/>
            <person name="Lipzen A."/>
            <person name="Andreopoulos W."/>
            <person name="Pangilinan J."/>
            <person name="Riley R."/>
            <person name="Hundley H."/>
            <person name="Na H."/>
            <person name="Barry K."/>
            <person name="Grigoriev I.V."/>
            <person name="Stajich J.E."/>
            <person name="Kennedy P.G."/>
        </authorList>
    </citation>
    <scope>NUCLEOTIDE SEQUENCE</scope>
    <source>
        <strain evidence="5">S12</strain>
    </source>
</reference>
<dbReference type="RefSeq" id="XP_041166455.1">
    <property type="nucleotide sequence ID" value="XM_041297028.1"/>
</dbReference>
<organism evidence="5 6">
    <name type="scientific">Suillus plorans</name>
    <dbReference type="NCBI Taxonomy" id="116603"/>
    <lineage>
        <taxon>Eukaryota</taxon>
        <taxon>Fungi</taxon>
        <taxon>Dikarya</taxon>
        <taxon>Basidiomycota</taxon>
        <taxon>Agaricomycotina</taxon>
        <taxon>Agaricomycetes</taxon>
        <taxon>Agaricomycetidae</taxon>
        <taxon>Boletales</taxon>
        <taxon>Suillineae</taxon>
        <taxon>Suillaceae</taxon>
        <taxon>Suillus</taxon>
    </lineage>
</organism>
<protein>
    <recommendedName>
        <fullName evidence="4">ASTRA-associated protein 1</fullName>
    </recommendedName>
</protein>
<name>A0A9P7J6C8_9AGAM</name>
<dbReference type="Pfam" id="PF00400">
    <property type="entry name" value="WD40"/>
    <property type="match status" value="2"/>
</dbReference>
<dbReference type="OrthoDB" id="7668193at2759"/>
<evidence type="ECO:0000256" key="4">
    <source>
        <dbReference type="ARBA" id="ARBA00040563"/>
    </source>
</evidence>
<keyword evidence="1" id="KW-0853">WD repeat</keyword>
<gene>
    <name evidence="5" type="ORF">HD556DRAFT_1225628</name>
</gene>
<dbReference type="Gene3D" id="2.130.10.10">
    <property type="entry name" value="YVTN repeat-like/Quinoprotein amine dehydrogenase"/>
    <property type="match status" value="2"/>
</dbReference>
<dbReference type="InterPro" id="IPR036322">
    <property type="entry name" value="WD40_repeat_dom_sf"/>
</dbReference>
<dbReference type="SUPFAM" id="SSF50978">
    <property type="entry name" value="WD40 repeat-like"/>
    <property type="match status" value="1"/>
</dbReference>
<comment type="caution">
    <text evidence="5">The sequence shown here is derived from an EMBL/GenBank/DDBJ whole genome shotgun (WGS) entry which is preliminary data.</text>
</comment>
<evidence type="ECO:0000256" key="3">
    <source>
        <dbReference type="ARBA" id="ARBA00037931"/>
    </source>
</evidence>
<dbReference type="GeneID" id="64590792"/>
<evidence type="ECO:0000256" key="2">
    <source>
        <dbReference type="ARBA" id="ARBA00022737"/>
    </source>
</evidence>
<evidence type="ECO:0000256" key="1">
    <source>
        <dbReference type="ARBA" id="ARBA00022574"/>
    </source>
</evidence>
<comment type="similarity">
    <text evidence="3">Belongs to the WD repeat ASA1 family.</text>
</comment>
<dbReference type="EMBL" id="JABBWE010000003">
    <property type="protein sequence ID" value="KAG1804840.1"/>
    <property type="molecule type" value="Genomic_DNA"/>
</dbReference>
<keyword evidence="6" id="KW-1185">Reference proteome</keyword>
<dbReference type="InterPro" id="IPR001680">
    <property type="entry name" value="WD40_rpt"/>
</dbReference>
<dbReference type="PANTHER" id="PTHR19854">
    <property type="entry name" value="TRANSDUCIN BETA-LIKE 3"/>
    <property type="match status" value="1"/>
</dbReference>
<keyword evidence="2" id="KW-0677">Repeat</keyword>
<accession>A0A9P7J6C8</accession>
<evidence type="ECO:0000313" key="6">
    <source>
        <dbReference type="Proteomes" id="UP000719766"/>
    </source>
</evidence>
<dbReference type="PANTHER" id="PTHR19854:SF1">
    <property type="entry name" value="GUANINE NUCLEOTIDE-BINDING PROTEIN SUBUNIT BETA-LIKE PROTEIN 1"/>
    <property type="match status" value="1"/>
</dbReference>
<proteinExistence type="inferred from homology"/>